<feature type="compositionally biased region" description="Basic and acidic residues" evidence="1">
    <location>
        <begin position="500"/>
        <end position="510"/>
    </location>
</feature>
<keyword evidence="3" id="KW-1185">Reference proteome</keyword>
<accession>A0A0D2X3X2</accession>
<dbReference type="RefSeq" id="XP_004346222.1">
    <property type="nucleotide sequence ID" value="XM_004346172.2"/>
</dbReference>
<feature type="region of interest" description="Disordered" evidence="1">
    <location>
        <begin position="304"/>
        <end position="585"/>
    </location>
</feature>
<feature type="compositionally biased region" description="Low complexity" evidence="1">
    <location>
        <begin position="551"/>
        <end position="585"/>
    </location>
</feature>
<dbReference type="Proteomes" id="UP000008743">
    <property type="component" value="Unassembled WGS sequence"/>
</dbReference>
<dbReference type="InterPro" id="IPR052145">
    <property type="entry name" value="Mediator/Homeobox_domain"/>
</dbReference>
<gene>
    <name evidence="2" type="ORF">CAOG_005549</name>
</gene>
<name>A0A0D2X3X2_CAPO3</name>
<feature type="compositionally biased region" description="Polar residues" evidence="1">
    <location>
        <begin position="473"/>
        <end position="492"/>
    </location>
</feature>
<feature type="compositionally biased region" description="Polar residues" evidence="1">
    <location>
        <begin position="377"/>
        <end position="396"/>
    </location>
</feature>
<dbReference type="PANTHER" id="PTHR24330">
    <property type="entry name" value="HOMEOBOX PROTEIN BARH-LIKE"/>
    <property type="match status" value="1"/>
</dbReference>
<evidence type="ECO:0000313" key="3">
    <source>
        <dbReference type="Proteomes" id="UP000008743"/>
    </source>
</evidence>
<feature type="compositionally biased region" description="Low complexity" evidence="1">
    <location>
        <begin position="14"/>
        <end position="24"/>
    </location>
</feature>
<reference evidence="3" key="1">
    <citation type="submission" date="2011-02" db="EMBL/GenBank/DDBJ databases">
        <title>The Genome Sequence of Capsaspora owczarzaki ATCC 30864.</title>
        <authorList>
            <person name="Russ C."/>
            <person name="Cuomo C."/>
            <person name="Burger G."/>
            <person name="Gray M.W."/>
            <person name="Holland P.W.H."/>
            <person name="King N."/>
            <person name="Lang F.B.F."/>
            <person name="Roger A.J."/>
            <person name="Ruiz-Trillo I."/>
            <person name="Young S.K."/>
            <person name="Zeng Q."/>
            <person name="Gargeya S."/>
            <person name="Alvarado L."/>
            <person name="Berlin A."/>
            <person name="Chapman S.B."/>
            <person name="Chen Z."/>
            <person name="Freedman E."/>
            <person name="Gellesch M."/>
            <person name="Goldberg J."/>
            <person name="Griggs A."/>
            <person name="Gujja S."/>
            <person name="Heilman E."/>
            <person name="Heiman D."/>
            <person name="Howarth C."/>
            <person name="Mehta T."/>
            <person name="Neiman D."/>
            <person name="Pearson M."/>
            <person name="Roberts A."/>
            <person name="Saif S."/>
            <person name="Shea T."/>
            <person name="Shenoy N."/>
            <person name="Sisk P."/>
            <person name="Stolte C."/>
            <person name="Sykes S."/>
            <person name="White J."/>
            <person name="Yandava C."/>
            <person name="Haas B."/>
            <person name="Nusbaum C."/>
            <person name="Birren B."/>
        </authorList>
    </citation>
    <scope>NUCLEOTIDE SEQUENCE</scope>
    <source>
        <strain evidence="3">ATCC 30864</strain>
    </source>
</reference>
<feature type="compositionally biased region" description="Polar residues" evidence="1">
    <location>
        <begin position="511"/>
        <end position="525"/>
    </location>
</feature>
<evidence type="ECO:0000256" key="1">
    <source>
        <dbReference type="SAM" id="MobiDB-lite"/>
    </source>
</evidence>
<dbReference type="EMBL" id="KE346368">
    <property type="protein sequence ID" value="KJE95054.1"/>
    <property type="molecule type" value="Genomic_DNA"/>
</dbReference>
<feature type="compositionally biased region" description="Low complexity" evidence="1">
    <location>
        <begin position="398"/>
        <end position="412"/>
    </location>
</feature>
<feature type="region of interest" description="Disordered" evidence="1">
    <location>
        <begin position="164"/>
        <end position="213"/>
    </location>
</feature>
<feature type="compositionally biased region" description="Polar residues" evidence="1">
    <location>
        <begin position="102"/>
        <end position="111"/>
    </location>
</feature>
<feature type="compositionally biased region" description="Low complexity" evidence="1">
    <location>
        <begin position="420"/>
        <end position="447"/>
    </location>
</feature>
<evidence type="ECO:0000313" key="2">
    <source>
        <dbReference type="EMBL" id="KJE95054.1"/>
    </source>
</evidence>
<feature type="region of interest" description="Disordered" evidence="1">
    <location>
        <begin position="87"/>
        <end position="146"/>
    </location>
</feature>
<dbReference type="AlphaFoldDB" id="A0A0D2X3X2"/>
<feature type="compositionally biased region" description="Polar residues" evidence="1">
    <location>
        <begin position="164"/>
        <end position="185"/>
    </location>
</feature>
<sequence length="787" mass="82938">MLKKRVTFREPLFSQSTQSSTSSSQISCAQSSLLRSSPYAAQPLSVLTQTGPDVRAASTAAMAALRHATLLQDKASSLTIASSSSSTTVVAASVPERDDRSVLQNCSPVCKSSSSSSSPPRNPRTHPLESARVRPTATISTPGTSAADVASRAVAASVSALNLQESETTNLKQASTSFPALTSSAAPADARPTDASPAALGQQRGRSGSPQRVACEAEDSAELDEVCLLAIEQLEQQPQQQPKPTTPVPVRTVLAAGRTGPSVRRLSLVGRVPELPGGESRVLAFVGEAAAAVTSLSISSIASMSPQPHIQSPLVSSPPFLQSQGQAGEAAAAAPQLRKSPAKRTHAESEAAPPQGEVIWLDSQPNHPASEQEGEISMSTLPATSRPTSQQPQQLPVQRPIQQAQPQNQSPQPRQPPQQQPQQPQAQQPQQQAHQPPQQPQQQQQQPLDASPTKRPRMDVSPSSARKLKGRLTFTSPDASPTKTSTSSSVMHGTSPPMDTRGHVAGDHTNKQTTAMPTPDNTPSPSFRRALFNRPGSPLGQTPPGVGAGFAGAAPATANSTTSVSPPAARAVPRQQQQQQQQQHQLLGSVPHFPARAVAGGLAFASAARSRDADKLGIYQKAATVLAPVLTKLQVRTCCTLLEVISTLLAAHHPHFAPPTQVLRHQPDPSARAAAALPVSIPVHATAPTASTALVLSIADLRFILEKYRSLATANPPASSIGAMLASSAYSDAHRRKHHHSGEIVSYLPDLALSELLIFLDCVVLLVDHHITNREFVNYLFSTMHVV</sequence>
<feature type="region of interest" description="Disordered" evidence="1">
    <location>
        <begin position="1"/>
        <end position="24"/>
    </location>
</feature>
<dbReference type="InParanoid" id="A0A0D2X3X2"/>
<dbReference type="PANTHER" id="PTHR24330:SF19">
    <property type="entry name" value="MEDIATOR OF RNA POLYMERASE II TRANSCRIPTION SUBUNIT 29"/>
    <property type="match status" value="1"/>
</dbReference>
<proteinExistence type="predicted"/>
<feature type="compositionally biased region" description="Polar residues" evidence="1">
    <location>
        <begin position="306"/>
        <end position="323"/>
    </location>
</feature>
<feature type="compositionally biased region" description="Low complexity" evidence="1">
    <location>
        <begin position="324"/>
        <end position="334"/>
    </location>
</feature>
<organism evidence="2 3">
    <name type="scientific">Capsaspora owczarzaki (strain ATCC 30864)</name>
    <dbReference type="NCBI Taxonomy" id="595528"/>
    <lineage>
        <taxon>Eukaryota</taxon>
        <taxon>Filasterea</taxon>
        <taxon>Capsaspora</taxon>
    </lineage>
</organism>
<protein>
    <submittedName>
        <fullName evidence="2">Uncharacterized protein</fullName>
    </submittedName>
</protein>